<reference evidence="1" key="1">
    <citation type="journal article" date="2018" name="Genome Biol.">
        <title>SKESA: strategic k-mer extension for scrupulous assemblies.</title>
        <authorList>
            <person name="Souvorov A."/>
            <person name="Agarwala R."/>
            <person name="Lipman D.J."/>
        </authorList>
    </citation>
    <scope>NUCLEOTIDE SEQUENCE</scope>
    <source>
        <strain evidence="1">MA.CCC_P6</strain>
    </source>
</reference>
<dbReference type="EMBL" id="DAAYKR010000016">
    <property type="protein sequence ID" value="HAG4612909.1"/>
    <property type="molecule type" value="Genomic_DNA"/>
</dbReference>
<gene>
    <name evidence="1" type="ORF">G8549_004522</name>
</gene>
<dbReference type="AlphaFoldDB" id="A0A763UYD0"/>
<reference evidence="1" key="2">
    <citation type="submission" date="2020-02" db="EMBL/GenBank/DDBJ databases">
        <authorList>
            <consortium name="NCBI Pathogen Detection Project"/>
        </authorList>
    </citation>
    <scope>NUCLEOTIDE SEQUENCE</scope>
    <source>
        <strain evidence="1">MA.CCC_P6</strain>
    </source>
</reference>
<comment type="caution">
    <text evidence="1">The sequence shown here is derived from an EMBL/GenBank/DDBJ whole genome shotgun (WGS) entry which is preliminary data.</text>
</comment>
<accession>A0A763UYD0</accession>
<sequence length="74" mass="8255">MNMQTKIADRWRRENPGHDAGVVLIWEGKAYGWKNCLRDAGHERPGALAVDMNGHVFEAQGGDEYNGAKCWVAV</sequence>
<protein>
    <submittedName>
        <fullName evidence="1">Antirestriction protein ArdR</fullName>
    </submittedName>
</protein>
<name>A0A763UYD0_SALER</name>
<organism evidence="1">
    <name type="scientific">Salmonella enterica</name>
    <name type="common">Salmonella choleraesuis</name>
    <dbReference type="NCBI Taxonomy" id="28901"/>
    <lineage>
        <taxon>Bacteria</taxon>
        <taxon>Pseudomonadati</taxon>
        <taxon>Pseudomonadota</taxon>
        <taxon>Gammaproteobacteria</taxon>
        <taxon>Enterobacterales</taxon>
        <taxon>Enterobacteriaceae</taxon>
        <taxon>Salmonella</taxon>
    </lineage>
</organism>
<evidence type="ECO:0000313" key="1">
    <source>
        <dbReference type="EMBL" id="HAG4612909.1"/>
    </source>
</evidence>
<proteinExistence type="predicted"/>